<proteinExistence type="predicted"/>
<feature type="compositionally biased region" description="Basic and acidic residues" evidence="1">
    <location>
        <begin position="1"/>
        <end position="34"/>
    </location>
</feature>
<dbReference type="EMBL" id="MCFE01000310">
    <property type="protein sequence ID" value="ORX91733.1"/>
    <property type="molecule type" value="Genomic_DNA"/>
</dbReference>
<organism evidence="2 3">
    <name type="scientific">Basidiobolus meristosporus CBS 931.73</name>
    <dbReference type="NCBI Taxonomy" id="1314790"/>
    <lineage>
        <taxon>Eukaryota</taxon>
        <taxon>Fungi</taxon>
        <taxon>Fungi incertae sedis</taxon>
        <taxon>Zoopagomycota</taxon>
        <taxon>Entomophthoromycotina</taxon>
        <taxon>Basidiobolomycetes</taxon>
        <taxon>Basidiobolales</taxon>
        <taxon>Basidiobolaceae</taxon>
        <taxon>Basidiobolus</taxon>
    </lineage>
</organism>
<dbReference type="InParanoid" id="A0A1Y1Y154"/>
<protein>
    <submittedName>
        <fullName evidence="2">Uncharacterized protein</fullName>
    </submittedName>
</protein>
<comment type="caution">
    <text evidence="2">The sequence shown here is derived from an EMBL/GenBank/DDBJ whole genome shotgun (WGS) entry which is preliminary data.</text>
</comment>
<sequence length="144" mass="15723">MPDTKVDTPEVAKRKEPTEPEEPKLEQSPKKSKTEVSICIQPSDLCLTDPPMSQALPPLETFLELAHPLNVTLSNDYEDAEGSEVTVASLVAKPIKMSTGSYGWSTTGKAKVRCGEEEIPVQISINIVVPGSKNQSQENEETKE</sequence>
<reference evidence="2 3" key="1">
    <citation type="submission" date="2016-07" db="EMBL/GenBank/DDBJ databases">
        <title>Pervasive Adenine N6-methylation of Active Genes in Fungi.</title>
        <authorList>
            <consortium name="DOE Joint Genome Institute"/>
            <person name="Mondo S.J."/>
            <person name="Dannebaum R.O."/>
            <person name="Kuo R.C."/>
            <person name="Labutti K."/>
            <person name="Haridas S."/>
            <person name="Kuo A."/>
            <person name="Salamov A."/>
            <person name="Ahrendt S.R."/>
            <person name="Lipzen A."/>
            <person name="Sullivan W."/>
            <person name="Andreopoulos W.B."/>
            <person name="Clum A."/>
            <person name="Lindquist E."/>
            <person name="Daum C."/>
            <person name="Ramamoorthy G.K."/>
            <person name="Gryganskyi A."/>
            <person name="Culley D."/>
            <person name="Magnuson J.K."/>
            <person name="James T.Y."/>
            <person name="O'Malley M.A."/>
            <person name="Stajich J.E."/>
            <person name="Spatafora J.W."/>
            <person name="Visel A."/>
            <person name="Grigoriev I.V."/>
        </authorList>
    </citation>
    <scope>NUCLEOTIDE SEQUENCE [LARGE SCALE GENOMIC DNA]</scope>
    <source>
        <strain evidence="2 3">CBS 931.73</strain>
    </source>
</reference>
<keyword evidence="3" id="KW-1185">Reference proteome</keyword>
<accession>A0A1Y1Y154</accession>
<dbReference type="AlphaFoldDB" id="A0A1Y1Y154"/>
<evidence type="ECO:0000313" key="2">
    <source>
        <dbReference type="EMBL" id="ORX91733.1"/>
    </source>
</evidence>
<dbReference type="OrthoDB" id="2409981at2759"/>
<evidence type="ECO:0000256" key="1">
    <source>
        <dbReference type="SAM" id="MobiDB-lite"/>
    </source>
</evidence>
<evidence type="ECO:0000313" key="3">
    <source>
        <dbReference type="Proteomes" id="UP000193498"/>
    </source>
</evidence>
<dbReference type="Proteomes" id="UP000193498">
    <property type="component" value="Unassembled WGS sequence"/>
</dbReference>
<gene>
    <name evidence="2" type="ORF">K493DRAFT_303866</name>
</gene>
<name>A0A1Y1Y154_9FUNG</name>
<feature type="region of interest" description="Disordered" evidence="1">
    <location>
        <begin position="1"/>
        <end position="36"/>
    </location>
</feature>